<dbReference type="Proteomes" id="UP001589608">
    <property type="component" value="Unassembled WGS sequence"/>
</dbReference>
<dbReference type="Pfam" id="PF00583">
    <property type="entry name" value="Acetyltransf_1"/>
    <property type="match status" value="1"/>
</dbReference>
<dbReference type="InterPro" id="IPR000182">
    <property type="entry name" value="GNAT_dom"/>
</dbReference>
<evidence type="ECO:0000256" key="1">
    <source>
        <dbReference type="ARBA" id="ARBA00022679"/>
    </source>
</evidence>
<dbReference type="InterPro" id="IPR016181">
    <property type="entry name" value="Acyl_CoA_acyltransferase"/>
</dbReference>
<feature type="domain" description="N-acetyltransferase" evidence="3">
    <location>
        <begin position="3"/>
        <end position="174"/>
    </location>
</feature>
<dbReference type="InterPro" id="IPR050832">
    <property type="entry name" value="Bact_Acetyltransf"/>
</dbReference>
<dbReference type="EC" id="2.3.1.-" evidence="4"/>
<evidence type="ECO:0000313" key="4">
    <source>
        <dbReference type="EMBL" id="MFB9443625.1"/>
    </source>
</evidence>
<dbReference type="RefSeq" id="WP_223093572.1">
    <property type="nucleotide sequence ID" value="NZ_CP061913.1"/>
</dbReference>
<keyword evidence="2 4" id="KW-0012">Acyltransferase</keyword>
<dbReference type="GO" id="GO:0016746">
    <property type="term" value="F:acyltransferase activity"/>
    <property type="evidence" value="ECO:0007669"/>
    <property type="project" value="UniProtKB-KW"/>
</dbReference>
<protein>
    <submittedName>
        <fullName evidence="4">GNAT family N-acetyltransferase</fullName>
        <ecNumber evidence="4">2.3.1.-</ecNumber>
    </submittedName>
</protein>
<accession>A0ABV5M454</accession>
<organism evidence="4 5">
    <name type="scientific">Dactylosporangium vinaceum</name>
    <dbReference type="NCBI Taxonomy" id="53362"/>
    <lineage>
        <taxon>Bacteria</taxon>
        <taxon>Bacillati</taxon>
        <taxon>Actinomycetota</taxon>
        <taxon>Actinomycetes</taxon>
        <taxon>Micromonosporales</taxon>
        <taxon>Micromonosporaceae</taxon>
        <taxon>Dactylosporangium</taxon>
    </lineage>
</organism>
<dbReference type="PROSITE" id="PS51186">
    <property type="entry name" value="GNAT"/>
    <property type="match status" value="1"/>
</dbReference>
<dbReference type="SUPFAM" id="SSF55729">
    <property type="entry name" value="Acyl-CoA N-acyltransferases (Nat)"/>
    <property type="match status" value="1"/>
</dbReference>
<gene>
    <name evidence="4" type="ORF">ACFFTR_11070</name>
</gene>
<evidence type="ECO:0000259" key="3">
    <source>
        <dbReference type="PROSITE" id="PS51186"/>
    </source>
</evidence>
<dbReference type="Gene3D" id="3.40.630.30">
    <property type="match status" value="1"/>
</dbReference>
<keyword evidence="5" id="KW-1185">Reference proteome</keyword>
<dbReference type="PANTHER" id="PTHR43877">
    <property type="entry name" value="AMINOALKYLPHOSPHONATE N-ACETYLTRANSFERASE-RELATED-RELATED"/>
    <property type="match status" value="1"/>
</dbReference>
<keyword evidence="1 4" id="KW-0808">Transferase</keyword>
<dbReference type="PANTHER" id="PTHR43877:SF2">
    <property type="entry name" value="AMINOALKYLPHOSPHONATE N-ACETYLTRANSFERASE-RELATED"/>
    <property type="match status" value="1"/>
</dbReference>
<dbReference type="EMBL" id="JBHMCA010000022">
    <property type="protein sequence ID" value="MFB9443625.1"/>
    <property type="molecule type" value="Genomic_DNA"/>
</dbReference>
<evidence type="ECO:0000313" key="5">
    <source>
        <dbReference type="Proteomes" id="UP001589608"/>
    </source>
</evidence>
<name>A0ABV5M454_9ACTN</name>
<reference evidence="4 5" key="1">
    <citation type="submission" date="2024-09" db="EMBL/GenBank/DDBJ databases">
        <authorList>
            <person name="Sun Q."/>
            <person name="Mori K."/>
        </authorList>
    </citation>
    <scope>NUCLEOTIDE SEQUENCE [LARGE SCALE GENOMIC DNA]</scope>
    <source>
        <strain evidence="4 5">JCM 3307</strain>
    </source>
</reference>
<proteinExistence type="predicted"/>
<comment type="caution">
    <text evidence="4">The sequence shown here is derived from an EMBL/GenBank/DDBJ whole genome shotgun (WGS) entry which is preliminary data.</text>
</comment>
<evidence type="ECO:0000256" key="2">
    <source>
        <dbReference type="ARBA" id="ARBA00023315"/>
    </source>
</evidence>
<sequence>MSPVITRLTPQLYSEHVPALAEVLADVVAHGASVGFRKPFAAAEAAAWWRSREPAVRAGDLHVWAVHGPAGLAGTVSLALEPKANGRHRAEVVKLMVHSRDRGRGLGRALLDTAERAAAAAGATLLLLDTVTGSPAERLYETAGWTRFGIVPGYATDPDGTLEPCSFFYKRLEP</sequence>
<dbReference type="CDD" id="cd04301">
    <property type="entry name" value="NAT_SF"/>
    <property type="match status" value="1"/>
</dbReference>